<feature type="domain" description="YetF C-terminal" evidence="8">
    <location>
        <begin position="96"/>
        <end position="165"/>
    </location>
</feature>
<evidence type="ECO:0000256" key="5">
    <source>
        <dbReference type="ARBA" id="ARBA00022989"/>
    </source>
</evidence>
<evidence type="ECO:0000256" key="3">
    <source>
        <dbReference type="ARBA" id="ARBA00022475"/>
    </source>
</evidence>
<dbReference type="Pfam" id="PF04239">
    <property type="entry name" value="DUF421"/>
    <property type="match status" value="1"/>
</dbReference>
<keyword evidence="5 7" id="KW-1133">Transmembrane helix</keyword>
<evidence type="ECO:0000313" key="9">
    <source>
        <dbReference type="EMBL" id="MEJ5094454.1"/>
    </source>
</evidence>
<evidence type="ECO:0000256" key="7">
    <source>
        <dbReference type="SAM" id="Phobius"/>
    </source>
</evidence>
<keyword evidence="6 7" id="KW-0472">Membrane</keyword>
<keyword evidence="3" id="KW-1003">Cell membrane</keyword>
<gene>
    <name evidence="9" type="ORF">WH159_07860</name>
</gene>
<dbReference type="PANTHER" id="PTHR34582">
    <property type="entry name" value="UPF0702 TRANSMEMBRANE PROTEIN YCAP"/>
    <property type="match status" value="1"/>
</dbReference>
<feature type="transmembrane region" description="Helical" evidence="7">
    <location>
        <begin position="49"/>
        <end position="67"/>
    </location>
</feature>
<name>A0ABU8Q409_9SPHN</name>
<organism evidence="9 10">
    <name type="scientific">Sphingomonas molluscorum</name>
    <dbReference type="NCBI Taxonomy" id="418184"/>
    <lineage>
        <taxon>Bacteria</taxon>
        <taxon>Pseudomonadati</taxon>
        <taxon>Pseudomonadota</taxon>
        <taxon>Alphaproteobacteria</taxon>
        <taxon>Sphingomonadales</taxon>
        <taxon>Sphingomonadaceae</taxon>
        <taxon>Sphingomonas</taxon>
    </lineage>
</organism>
<dbReference type="InterPro" id="IPR023090">
    <property type="entry name" value="UPF0702_alpha/beta_dom_sf"/>
</dbReference>
<comment type="caution">
    <text evidence="9">The sequence shown here is derived from an EMBL/GenBank/DDBJ whole genome shotgun (WGS) entry which is preliminary data.</text>
</comment>
<evidence type="ECO:0000313" key="10">
    <source>
        <dbReference type="Proteomes" id="UP001380365"/>
    </source>
</evidence>
<dbReference type="EMBL" id="JBBGZA010000001">
    <property type="protein sequence ID" value="MEJ5094454.1"/>
    <property type="molecule type" value="Genomic_DNA"/>
</dbReference>
<comment type="subcellular location">
    <subcellularLocation>
        <location evidence="1">Cell membrane</location>
        <topology evidence="1">Multi-pass membrane protein</topology>
    </subcellularLocation>
</comment>
<feature type="transmembrane region" description="Helical" evidence="7">
    <location>
        <begin position="73"/>
        <end position="95"/>
    </location>
</feature>
<dbReference type="Proteomes" id="UP001380365">
    <property type="component" value="Unassembled WGS sequence"/>
</dbReference>
<evidence type="ECO:0000256" key="1">
    <source>
        <dbReference type="ARBA" id="ARBA00004651"/>
    </source>
</evidence>
<dbReference type="RefSeq" id="WP_132882693.1">
    <property type="nucleotide sequence ID" value="NZ_JBBGZA010000001.1"/>
</dbReference>
<dbReference type="PANTHER" id="PTHR34582:SF6">
    <property type="entry name" value="UPF0702 TRANSMEMBRANE PROTEIN YCAP"/>
    <property type="match status" value="1"/>
</dbReference>
<dbReference type="Gene3D" id="3.30.240.20">
    <property type="entry name" value="bsu07140 like domains"/>
    <property type="match status" value="1"/>
</dbReference>
<protein>
    <submittedName>
        <fullName evidence="9">YetF domain-containing protein</fullName>
    </submittedName>
</protein>
<evidence type="ECO:0000259" key="8">
    <source>
        <dbReference type="Pfam" id="PF04239"/>
    </source>
</evidence>
<evidence type="ECO:0000256" key="6">
    <source>
        <dbReference type="ARBA" id="ARBA00023136"/>
    </source>
</evidence>
<evidence type="ECO:0000256" key="4">
    <source>
        <dbReference type="ARBA" id="ARBA00022692"/>
    </source>
</evidence>
<proteinExistence type="inferred from homology"/>
<dbReference type="InterPro" id="IPR007353">
    <property type="entry name" value="DUF421"/>
</dbReference>
<feature type="transmembrane region" description="Helical" evidence="7">
    <location>
        <begin position="16"/>
        <end position="37"/>
    </location>
</feature>
<sequence length="186" mass="19725">MDLAELLLGIGRETQALSAGQMACRAVVLYVATLAIVRIGKKRFLSRASAFDVIVGIVIGSIASRAITGNAPILPSLAAIAAVVALHWLVSAVAVRWHGFGHLIKGRDEILIREGIVDEHMLRAAHMTDRDLSEALREEGVADSASVKQAHLERNGKVSVIKSEGGAKVVDIAVAPGVQTVRIEIN</sequence>
<accession>A0ABU8Q409</accession>
<comment type="similarity">
    <text evidence="2">Belongs to the UPF0702 family.</text>
</comment>
<evidence type="ECO:0000256" key="2">
    <source>
        <dbReference type="ARBA" id="ARBA00006448"/>
    </source>
</evidence>
<keyword evidence="4 7" id="KW-0812">Transmembrane</keyword>
<keyword evidence="10" id="KW-1185">Reference proteome</keyword>
<reference evidence="9 10" key="1">
    <citation type="submission" date="2023-12" db="EMBL/GenBank/DDBJ databases">
        <title>Gut-associated functions are favored during microbiome assembly across C. elegans life.</title>
        <authorList>
            <person name="Zimmermann J."/>
        </authorList>
    </citation>
    <scope>NUCLEOTIDE SEQUENCE [LARGE SCALE GENOMIC DNA]</scope>
    <source>
        <strain evidence="9 10">JUb134</strain>
    </source>
</reference>